<accession>A0A0F9E6B9</accession>
<feature type="non-terminal residue" evidence="1">
    <location>
        <position position="40"/>
    </location>
</feature>
<protein>
    <submittedName>
        <fullName evidence="1">Uncharacterized protein</fullName>
    </submittedName>
</protein>
<dbReference type="AlphaFoldDB" id="A0A0F9E6B9"/>
<proteinExistence type="predicted"/>
<reference evidence="1" key="1">
    <citation type="journal article" date="2015" name="Nature">
        <title>Complex archaea that bridge the gap between prokaryotes and eukaryotes.</title>
        <authorList>
            <person name="Spang A."/>
            <person name="Saw J.H."/>
            <person name="Jorgensen S.L."/>
            <person name="Zaremba-Niedzwiedzka K."/>
            <person name="Martijn J."/>
            <person name="Lind A.E."/>
            <person name="van Eijk R."/>
            <person name="Schleper C."/>
            <person name="Guy L."/>
            <person name="Ettema T.J."/>
        </authorList>
    </citation>
    <scope>NUCLEOTIDE SEQUENCE</scope>
</reference>
<organism evidence="1">
    <name type="scientific">marine sediment metagenome</name>
    <dbReference type="NCBI Taxonomy" id="412755"/>
    <lineage>
        <taxon>unclassified sequences</taxon>
        <taxon>metagenomes</taxon>
        <taxon>ecological metagenomes</taxon>
    </lineage>
</organism>
<name>A0A0F9E6B9_9ZZZZ</name>
<dbReference type="EMBL" id="LAZR01028716">
    <property type="protein sequence ID" value="KKL61761.1"/>
    <property type="molecule type" value="Genomic_DNA"/>
</dbReference>
<evidence type="ECO:0000313" key="1">
    <source>
        <dbReference type="EMBL" id="KKL61761.1"/>
    </source>
</evidence>
<comment type="caution">
    <text evidence="1">The sequence shown here is derived from an EMBL/GenBank/DDBJ whole genome shotgun (WGS) entry which is preliminary data.</text>
</comment>
<gene>
    <name evidence="1" type="ORF">LCGC14_2192040</name>
</gene>
<sequence length="40" mass="4473">MTRKPTLGARITIPDSFTDKIFSGIVLDLLSVQFTYQLAD</sequence>